<dbReference type="InterPro" id="IPR002048">
    <property type="entry name" value="EF_hand_dom"/>
</dbReference>
<dbReference type="Pfam" id="PF00036">
    <property type="entry name" value="EF-hand_1"/>
    <property type="match status" value="1"/>
</dbReference>
<accession>E2BYQ3</accession>
<dbReference type="EMBL" id="GL451499">
    <property type="protein sequence ID" value="EFN79207.1"/>
    <property type="molecule type" value="Genomic_DNA"/>
</dbReference>
<dbReference type="GO" id="GO:0005509">
    <property type="term" value="F:calcium ion binding"/>
    <property type="evidence" value="ECO:0007669"/>
    <property type="project" value="InterPro"/>
</dbReference>
<dbReference type="Gene3D" id="1.10.238.10">
    <property type="entry name" value="EF-hand"/>
    <property type="match status" value="1"/>
</dbReference>
<dbReference type="STRING" id="610380.E2BYQ3"/>
<dbReference type="InterPro" id="IPR018247">
    <property type="entry name" value="EF_Hand_1_Ca_BS"/>
</dbReference>
<dbReference type="OrthoDB" id="191686at2759"/>
<dbReference type="PROSITE" id="PS50222">
    <property type="entry name" value="EF_HAND_2"/>
    <property type="match status" value="1"/>
</dbReference>
<proteinExistence type="predicted"/>
<evidence type="ECO:0000259" key="2">
    <source>
        <dbReference type="PROSITE" id="PS50222"/>
    </source>
</evidence>
<evidence type="ECO:0000313" key="3">
    <source>
        <dbReference type="EMBL" id="EFN79207.1"/>
    </source>
</evidence>
<evidence type="ECO:0000256" key="1">
    <source>
        <dbReference type="ARBA" id="ARBA00022837"/>
    </source>
</evidence>
<keyword evidence="1" id="KW-0106">Calcium</keyword>
<dbReference type="AlphaFoldDB" id="E2BYQ3"/>
<dbReference type="InParanoid" id="E2BYQ3"/>
<feature type="domain" description="EF-hand" evidence="2">
    <location>
        <begin position="25"/>
        <end position="52"/>
    </location>
</feature>
<sequence length="63" mass="6971">LITALEFLIYNKRDGGSFQTNGLYMFQKMDGNRDGVVTLSEFLEACRADPDISTSMAALDTAF</sequence>
<name>E2BYQ3_HARSA</name>
<evidence type="ECO:0000313" key="4">
    <source>
        <dbReference type="Proteomes" id="UP000008237"/>
    </source>
</evidence>
<dbReference type="Proteomes" id="UP000008237">
    <property type="component" value="Unassembled WGS sequence"/>
</dbReference>
<organism evidence="4">
    <name type="scientific">Harpegnathos saltator</name>
    <name type="common">Jerdon's jumping ant</name>
    <dbReference type="NCBI Taxonomy" id="610380"/>
    <lineage>
        <taxon>Eukaryota</taxon>
        <taxon>Metazoa</taxon>
        <taxon>Ecdysozoa</taxon>
        <taxon>Arthropoda</taxon>
        <taxon>Hexapoda</taxon>
        <taxon>Insecta</taxon>
        <taxon>Pterygota</taxon>
        <taxon>Neoptera</taxon>
        <taxon>Endopterygota</taxon>
        <taxon>Hymenoptera</taxon>
        <taxon>Apocrita</taxon>
        <taxon>Aculeata</taxon>
        <taxon>Formicoidea</taxon>
        <taxon>Formicidae</taxon>
        <taxon>Ponerinae</taxon>
        <taxon>Ponerini</taxon>
        <taxon>Harpegnathos</taxon>
    </lineage>
</organism>
<dbReference type="InterPro" id="IPR011992">
    <property type="entry name" value="EF-hand-dom_pair"/>
</dbReference>
<reference evidence="3 4" key="1">
    <citation type="journal article" date="2010" name="Science">
        <title>Genomic comparison of the ants Camponotus floridanus and Harpegnathos saltator.</title>
        <authorList>
            <person name="Bonasio R."/>
            <person name="Zhang G."/>
            <person name="Ye C."/>
            <person name="Mutti N.S."/>
            <person name="Fang X."/>
            <person name="Qin N."/>
            <person name="Donahue G."/>
            <person name="Yang P."/>
            <person name="Li Q."/>
            <person name="Li C."/>
            <person name="Zhang P."/>
            <person name="Huang Z."/>
            <person name="Berger S.L."/>
            <person name="Reinberg D."/>
            <person name="Wang J."/>
            <person name="Liebig J."/>
        </authorList>
    </citation>
    <scope>NUCLEOTIDE SEQUENCE [LARGE SCALE GENOMIC DNA]</scope>
    <source>
        <strain evidence="3 4">R22 G/1</strain>
    </source>
</reference>
<keyword evidence="4" id="KW-1185">Reference proteome</keyword>
<protein>
    <recommendedName>
        <fullName evidence="2">EF-hand domain-containing protein</fullName>
    </recommendedName>
</protein>
<feature type="non-terminal residue" evidence="3">
    <location>
        <position position="1"/>
    </location>
</feature>
<dbReference type="SUPFAM" id="SSF47473">
    <property type="entry name" value="EF-hand"/>
    <property type="match status" value="1"/>
</dbReference>
<gene>
    <name evidence="3" type="ORF">EAI_10204</name>
</gene>
<dbReference type="PROSITE" id="PS00018">
    <property type="entry name" value="EF_HAND_1"/>
    <property type="match status" value="1"/>
</dbReference>